<dbReference type="RefSeq" id="WP_158688456.1">
    <property type="nucleotide sequence ID" value="NZ_LT962942.1"/>
</dbReference>
<feature type="region of interest" description="Disordered" evidence="1">
    <location>
        <begin position="111"/>
        <end position="144"/>
    </location>
</feature>
<accession>A0A2N9B7S7</accession>
<name>A0A2N9B7S7_STRCX</name>
<dbReference type="OrthoDB" id="7057664at2"/>
<protein>
    <submittedName>
        <fullName evidence="2">Uncharacterized protein</fullName>
    </submittedName>
</protein>
<keyword evidence="3" id="KW-1185">Reference proteome</keyword>
<feature type="compositionally biased region" description="Basic and acidic residues" evidence="1">
    <location>
        <begin position="121"/>
        <end position="133"/>
    </location>
</feature>
<evidence type="ECO:0000313" key="2">
    <source>
        <dbReference type="EMBL" id="SOR79387.1"/>
    </source>
</evidence>
<dbReference type="AlphaFoldDB" id="A0A2N9B7S7"/>
<evidence type="ECO:0000256" key="1">
    <source>
        <dbReference type="SAM" id="MobiDB-lite"/>
    </source>
</evidence>
<reference evidence="3" key="1">
    <citation type="submission" date="2017-11" db="EMBL/GenBank/DDBJ databases">
        <authorList>
            <person name="Wibberg D."/>
        </authorList>
    </citation>
    <scope>NUCLEOTIDE SEQUENCE [LARGE SCALE GENOMIC DNA]</scope>
</reference>
<sequence length="144" mass="16080">MAGHRRCSRSGGWEEAEVPRQAAHRSGAGSGQVKERNTVILRGNEDLVRADIEAIAKGRAKLLPDKNTYEINGRTYRVEDTGTVFPVSRPALVDMDRIEYAALKEIVRNKGDLSKSQQLQRDPKFVKNPDKVAKAKPVYDGTYK</sequence>
<gene>
    <name evidence="2" type="ORF">SCNRRL3882_2849</name>
</gene>
<proteinExistence type="predicted"/>
<dbReference type="Proteomes" id="UP000235464">
    <property type="component" value="Chromosome I"/>
</dbReference>
<dbReference type="EMBL" id="LT963352">
    <property type="protein sequence ID" value="SOR79387.1"/>
    <property type="molecule type" value="Genomic_DNA"/>
</dbReference>
<feature type="region of interest" description="Disordered" evidence="1">
    <location>
        <begin position="1"/>
        <end position="37"/>
    </location>
</feature>
<evidence type="ECO:0000313" key="3">
    <source>
        <dbReference type="Proteomes" id="UP000235464"/>
    </source>
</evidence>
<organism evidence="2 3">
    <name type="scientific">Streptomyces chartreusis NRRL 3882</name>
    <dbReference type="NCBI Taxonomy" id="1079985"/>
    <lineage>
        <taxon>Bacteria</taxon>
        <taxon>Bacillati</taxon>
        <taxon>Actinomycetota</taxon>
        <taxon>Actinomycetes</taxon>
        <taxon>Kitasatosporales</taxon>
        <taxon>Streptomycetaceae</taxon>
        <taxon>Streptomyces</taxon>
    </lineage>
</organism>